<dbReference type="AlphaFoldDB" id="A0AAU9E4J5"/>
<feature type="repeat" description="ANK" evidence="3">
    <location>
        <begin position="91"/>
        <end position="123"/>
    </location>
</feature>
<dbReference type="SUPFAM" id="SSF48403">
    <property type="entry name" value="Ankyrin repeat"/>
    <property type="match status" value="1"/>
</dbReference>
<proteinExistence type="predicted"/>
<accession>A0AAU9E4J5</accession>
<dbReference type="InterPro" id="IPR002110">
    <property type="entry name" value="Ankyrin_rpt"/>
</dbReference>
<dbReference type="PROSITE" id="PS50088">
    <property type="entry name" value="ANK_REPEAT"/>
    <property type="match status" value="4"/>
</dbReference>
<evidence type="ECO:0000256" key="3">
    <source>
        <dbReference type="PROSITE-ProRule" id="PRU00023"/>
    </source>
</evidence>
<feature type="transmembrane region" description="Helical" evidence="4">
    <location>
        <begin position="6"/>
        <end position="25"/>
    </location>
</feature>
<dbReference type="SMART" id="SM00248">
    <property type="entry name" value="ANK"/>
    <property type="match status" value="4"/>
</dbReference>
<dbReference type="Pfam" id="PF00023">
    <property type="entry name" value="Ank"/>
    <property type="match status" value="1"/>
</dbReference>
<dbReference type="Gene3D" id="1.25.40.20">
    <property type="entry name" value="Ankyrin repeat-containing domain"/>
    <property type="match status" value="2"/>
</dbReference>
<dbReference type="Proteomes" id="UP001321786">
    <property type="component" value="Chromosome"/>
</dbReference>
<dbReference type="PANTHER" id="PTHR24171">
    <property type="entry name" value="ANKYRIN REPEAT DOMAIN-CONTAINING PROTEIN 39-RELATED"/>
    <property type="match status" value="1"/>
</dbReference>
<keyword evidence="4" id="KW-1133">Transmembrane helix</keyword>
<reference evidence="5 6" key="1">
    <citation type="submission" date="2023-08" db="EMBL/GenBank/DDBJ databases">
        <title>Helicovermis profunda gen. nov., sp. nov., a novel mesophilic, fermentative bacterium within the Bacillota from a deep-sea hydrothermal vent chimney.</title>
        <authorList>
            <person name="Miyazaki U."/>
            <person name="Mizutani D."/>
            <person name="Hashimoto Y."/>
            <person name="Tame A."/>
            <person name="Sawayama S."/>
            <person name="Miyazaki J."/>
            <person name="Takai K."/>
            <person name="Nakagawa S."/>
        </authorList>
    </citation>
    <scope>NUCLEOTIDE SEQUENCE [LARGE SCALE GENOMIC DNA]</scope>
    <source>
        <strain evidence="5 6">S502</strain>
    </source>
</reference>
<name>A0AAU9E4J5_9FIRM</name>
<evidence type="ECO:0000313" key="6">
    <source>
        <dbReference type="Proteomes" id="UP001321786"/>
    </source>
</evidence>
<feature type="repeat" description="ANK" evidence="3">
    <location>
        <begin position="124"/>
        <end position="156"/>
    </location>
</feature>
<dbReference type="KEGG" id="hprf:HLPR_18620"/>
<dbReference type="PANTHER" id="PTHR24171:SF8">
    <property type="entry name" value="BRCA1-ASSOCIATED RING DOMAIN PROTEIN 1"/>
    <property type="match status" value="1"/>
</dbReference>
<protein>
    <recommendedName>
        <fullName evidence="7">Ankyrin repeat domain-containing protein</fullName>
    </recommendedName>
</protein>
<dbReference type="RefSeq" id="WP_338535159.1">
    <property type="nucleotide sequence ID" value="NZ_AP028654.1"/>
</dbReference>
<keyword evidence="4" id="KW-0812">Transmembrane</keyword>
<feature type="repeat" description="ANK" evidence="3">
    <location>
        <begin position="158"/>
        <end position="190"/>
    </location>
</feature>
<dbReference type="Pfam" id="PF12796">
    <property type="entry name" value="Ank_2"/>
    <property type="match status" value="1"/>
</dbReference>
<gene>
    <name evidence="5" type="ORF">HLPR_18620</name>
</gene>
<dbReference type="InterPro" id="IPR036770">
    <property type="entry name" value="Ankyrin_rpt-contain_sf"/>
</dbReference>
<dbReference type="GO" id="GO:0085020">
    <property type="term" value="P:protein K6-linked ubiquitination"/>
    <property type="evidence" value="ECO:0007669"/>
    <property type="project" value="TreeGrafter"/>
</dbReference>
<dbReference type="GO" id="GO:0004842">
    <property type="term" value="F:ubiquitin-protein transferase activity"/>
    <property type="evidence" value="ECO:0007669"/>
    <property type="project" value="TreeGrafter"/>
</dbReference>
<organism evidence="5 6">
    <name type="scientific">Helicovermis profundi</name>
    <dbReference type="NCBI Taxonomy" id="3065157"/>
    <lineage>
        <taxon>Bacteria</taxon>
        <taxon>Bacillati</taxon>
        <taxon>Bacillota</taxon>
        <taxon>Clostridia</taxon>
        <taxon>Helicovermis</taxon>
    </lineage>
</organism>
<dbReference type="PROSITE" id="PS50297">
    <property type="entry name" value="ANK_REP_REGION"/>
    <property type="match status" value="4"/>
</dbReference>
<sequence>MLEGKMAFLGFGILIVVIVLIARFIKSIIKAGEEELKKEREKILYEMELGNLNSYDEFGYTLLIRAIHYGFTDLVKKLIEKGANVNYKSSSNAYPIHYAASSGDEDIVRQLINNGADVDALDKDGVTALMIAARMDNKKIASLLLEEGADVNKTEKINGYSALIDAAKNASFNVYDVLINNGADVFIKSKSGENAYEIGDRFLASNLGPSQEINFNKTEMIIGLGYLIRGKSYEIREYVRDDFNDDFQNYDDE</sequence>
<keyword evidence="4" id="KW-0472">Membrane</keyword>
<keyword evidence="6" id="KW-1185">Reference proteome</keyword>
<keyword evidence="1" id="KW-0677">Repeat</keyword>
<keyword evidence="2 3" id="KW-0040">ANK repeat</keyword>
<evidence type="ECO:0000256" key="4">
    <source>
        <dbReference type="SAM" id="Phobius"/>
    </source>
</evidence>
<feature type="repeat" description="ANK" evidence="3">
    <location>
        <begin position="58"/>
        <end position="90"/>
    </location>
</feature>
<evidence type="ECO:0000256" key="1">
    <source>
        <dbReference type="ARBA" id="ARBA00022737"/>
    </source>
</evidence>
<evidence type="ECO:0000313" key="5">
    <source>
        <dbReference type="EMBL" id="BEP29531.1"/>
    </source>
</evidence>
<evidence type="ECO:0000256" key="2">
    <source>
        <dbReference type="ARBA" id="ARBA00023043"/>
    </source>
</evidence>
<evidence type="ECO:0008006" key="7">
    <source>
        <dbReference type="Google" id="ProtNLM"/>
    </source>
</evidence>
<dbReference type="EMBL" id="AP028654">
    <property type="protein sequence ID" value="BEP29531.1"/>
    <property type="molecule type" value="Genomic_DNA"/>
</dbReference>
<dbReference type="PRINTS" id="PR01415">
    <property type="entry name" value="ANKYRIN"/>
</dbReference>